<dbReference type="RefSeq" id="WP_084983707.1">
    <property type="nucleotide sequence ID" value="NZ_CBCSCF010000010.1"/>
</dbReference>
<protein>
    <submittedName>
        <fullName evidence="1">Uncharacterized protein</fullName>
    </submittedName>
</protein>
<dbReference type="Proteomes" id="UP000192722">
    <property type="component" value="Unassembled WGS sequence"/>
</dbReference>
<comment type="caution">
    <text evidence="1">The sequence shown here is derived from an EMBL/GenBank/DDBJ whole genome shotgun (WGS) entry which is preliminary data.</text>
</comment>
<gene>
    <name evidence="1" type="ORF">BS639_17045</name>
</gene>
<proteinExistence type="predicted"/>
<keyword evidence="2" id="KW-1185">Reference proteome</keyword>
<accession>A0ABX3TXM7</accession>
<reference evidence="1 2" key="1">
    <citation type="journal article" date="2017" name="Int. J. Syst. Evol. Microbiol.">
        <title>Rouxiella badensis sp. nov. and Rouxiella silvae sp. nov. isolated from peat bog soil in Germany and emendation of the genus description.</title>
        <authorList>
            <person name="Le Fleche-Mateos A."/>
            <person name="Kugler J.H."/>
            <person name="Hansen S.H."/>
            <person name="Syldatk C."/>
            <person name="Hausmann R."/>
            <person name="Lomprez F."/>
            <person name="Vandenbogaert M."/>
            <person name="Manuguerra J.C."/>
            <person name="Grimont P.A."/>
        </authorList>
    </citation>
    <scope>NUCLEOTIDE SEQUENCE [LARGE SCALE GENOMIC DNA]</scope>
    <source>
        <strain evidence="1 2">213</strain>
    </source>
</reference>
<evidence type="ECO:0000313" key="1">
    <source>
        <dbReference type="EMBL" id="ORJ20001.1"/>
    </source>
</evidence>
<evidence type="ECO:0000313" key="2">
    <source>
        <dbReference type="Proteomes" id="UP000192722"/>
    </source>
</evidence>
<name>A0ABX3TXM7_9GAMM</name>
<organism evidence="1 2">
    <name type="scientific">Rouxiella silvae</name>
    <dbReference type="NCBI Taxonomy" id="1646373"/>
    <lineage>
        <taxon>Bacteria</taxon>
        <taxon>Pseudomonadati</taxon>
        <taxon>Pseudomonadota</taxon>
        <taxon>Gammaproteobacteria</taxon>
        <taxon>Enterobacterales</taxon>
        <taxon>Yersiniaceae</taxon>
        <taxon>Rouxiella</taxon>
    </lineage>
</organism>
<dbReference type="EMBL" id="MRWD01000044">
    <property type="protein sequence ID" value="ORJ20001.1"/>
    <property type="molecule type" value="Genomic_DNA"/>
</dbReference>
<sequence>MRTDELKQHIEETGESAFEILSDALPKVSAKFYRLEKSMAKLLDEVREHFPEAIFYTSGGDGFALSLGDTHSGRGWQPNNELVAVFATKLHVAGGDW</sequence>